<gene>
    <name evidence="5" type="ORF">B6S09_14365</name>
    <name evidence="6" type="ORF">LY04_03063</name>
</gene>
<dbReference type="SUPFAM" id="SSF50978">
    <property type="entry name" value="WD40 repeat-like"/>
    <property type="match status" value="1"/>
</dbReference>
<keyword evidence="2" id="KW-0677">Repeat</keyword>
<protein>
    <submittedName>
        <fullName evidence="6">WD domain G-beta repeat uncharacterized protein</fullName>
    </submittedName>
</protein>
<feature type="chain" id="PRO_5011969064" evidence="4">
    <location>
        <begin position="30"/>
        <end position="334"/>
    </location>
</feature>
<dbReference type="PANTHER" id="PTHR19848">
    <property type="entry name" value="WD40 REPEAT PROTEIN"/>
    <property type="match status" value="1"/>
</dbReference>
<dbReference type="PANTHER" id="PTHR19848:SF8">
    <property type="entry name" value="F-BOX AND WD REPEAT DOMAIN CONTAINING 7"/>
    <property type="match status" value="1"/>
</dbReference>
<dbReference type="PROSITE" id="PS51257">
    <property type="entry name" value="PROKAR_LIPOPROTEIN"/>
    <property type="match status" value="1"/>
</dbReference>
<dbReference type="SMART" id="SM00320">
    <property type="entry name" value="WD40"/>
    <property type="match status" value="4"/>
</dbReference>
<evidence type="ECO:0000313" key="5">
    <source>
        <dbReference type="EMBL" id="OYD22915.1"/>
    </source>
</evidence>
<feature type="signal peptide" evidence="4">
    <location>
        <begin position="1"/>
        <end position="29"/>
    </location>
</feature>
<dbReference type="RefSeq" id="WP_094279186.1">
    <property type="nucleotide sequence ID" value="NZ_NQJF01000012.1"/>
</dbReference>
<comment type="caution">
    <text evidence="5">The sequence shown here is derived from an EMBL/GenBank/DDBJ whole genome shotgun (WGS) entry which is preliminary data.</text>
</comment>
<dbReference type="EMBL" id="SODO01000015">
    <property type="protein sequence ID" value="TDW56260.1"/>
    <property type="molecule type" value="Genomic_DNA"/>
</dbReference>
<dbReference type="Proteomes" id="UP000295058">
    <property type="component" value="Unassembled WGS sequence"/>
</dbReference>
<reference evidence="5 7" key="1">
    <citation type="submission" date="2017-08" db="EMBL/GenBank/DDBJ databases">
        <title>Draft Genome Sequence of the Marine Bacterium Oceanimonas baumannii ATCC 700832.</title>
        <authorList>
            <person name="Mcclelland W.D."/>
            <person name="Brennan M.A."/>
            <person name="Trachtenberg A.M."/>
            <person name="Maclea K.S."/>
        </authorList>
    </citation>
    <scope>NUCLEOTIDE SEQUENCE [LARGE SCALE GENOMIC DNA]</scope>
    <source>
        <strain evidence="5 7">ATCC 700832</strain>
    </source>
</reference>
<evidence type="ECO:0000256" key="1">
    <source>
        <dbReference type="ARBA" id="ARBA00022574"/>
    </source>
</evidence>
<accession>A0A235CGF9</accession>
<keyword evidence="1 3" id="KW-0853">WD repeat</keyword>
<dbReference type="AlphaFoldDB" id="A0A235CGF9"/>
<dbReference type="EMBL" id="NQJF01000012">
    <property type="protein sequence ID" value="OYD22915.1"/>
    <property type="molecule type" value="Genomic_DNA"/>
</dbReference>
<evidence type="ECO:0000313" key="8">
    <source>
        <dbReference type="Proteomes" id="UP000295058"/>
    </source>
</evidence>
<reference evidence="6 8" key="2">
    <citation type="submission" date="2019-03" db="EMBL/GenBank/DDBJ databases">
        <title>Genomic Encyclopedia of Archaeal and Bacterial Type Strains, Phase II (KMG-II): from individual species to whole genera.</title>
        <authorList>
            <person name="Goeker M."/>
        </authorList>
    </citation>
    <scope>NUCLEOTIDE SEQUENCE [LARGE SCALE GENOMIC DNA]</scope>
    <source>
        <strain evidence="6 8">DSM 15594</strain>
    </source>
</reference>
<dbReference type="Gene3D" id="2.130.10.10">
    <property type="entry name" value="YVTN repeat-like/Quinoprotein amine dehydrogenase"/>
    <property type="match status" value="2"/>
</dbReference>
<evidence type="ECO:0000256" key="3">
    <source>
        <dbReference type="PROSITE-ProRule" id="PRU00221"/>
    </source>
</evidence>
<dbReference type="PROSITE" id="PS50082">
    <property type="entry name" value="WD_REPEATS_2"/>
    <property type="match status" value="1"/>
</dbReference>
<proteinExistence type="predicted"/>
<dbReference type="Pfam" id="PF00400">
    <property type="entry name" value="WD40"/>
    <property type="match status" value="1"/>
</dbReference>
<evidence type="ECO:0000313" key="7">
    <source>
        <dbReference type="Proteomes" id="UP000243640"/>
    </source>
</evidence>
<dbReference type="InterPro" id="IPR036322">
    <property type="entry name" value="WD40_repeat_dom_sf"/>
</dbReference>
<keyword evidence="4" id="KW-0732">Signal</keyword>
<dbReference type="PROSITE" id="PS50294">
    <property type="entry name" value="WD_REPEATS_REGION"/>
    <property type="match status" value="1"/>
</dbReference>
<evidence type="ECO:0000256" key="4">
    <source>
        <dbReference type="SAM" id="SignalP"/>
    </source>
</evidence>
<dbReference type="Proteomes" id="UP000243640">
    <property type="component" value="Unassembled WGS sequence"/>
</dbReference>
<dbReference type="InterPro" id="IPR015943">
    <property type="entry name" value="WD40/YVTN_repeat-like_dom_sf"/>
</dbReference>
<name>A0A235CGF9_9GAMM</name>
<sequence length="334" mass="35965">MRNPFSAKNRPSLVAAAIIVLTLSGCDSAEPPLSRQPLSTGSILAAQTNGHFTLVAPGNGPVQVWQQGDAAPLYQWHQGKETDPVVLLAISPDGHTAATATEQTVAVWSLESGRNLGFYSLDHTLRALSLADSGQALLLGYHSGEVEFVELNSGRRLLFLGHDDVINSLDLSANGQYALSASQDGRVIFWQTENAAMLADWQHENSVNLVTLDQGGRYAFSADAQGQGQVHRLPGGELQAQLEVPARGQTFVSARIDAARNRLATGGTARRLDLWQLSDGAHLKQWQVGLHTQLRPASAMVYSVAFTAPDQLYSASSAGLAETWTITNREHHDE</sequence>
<organism evidence="5 7">
    <name type="scientific">Oceanimonas baumannii</name>
    <dbReference type="NCBI Taxonomy" id="129578"/>
    <lineage>
        <taxon>Bacteria</taxon>
        <taxon>Pseudomonadati</taxon>
        <taxon>Pseudomonadota</taxon>
        <taxon>Gammaproteobacteria</taxon>
        <taxon>Aeromonadales</taxon>
        <taxon>Aeromonadaceae</taxon>
        <taxon>Oceanimonas</taxon>
    </lineage>
</organism>
<evidence type="ECO:0000313" key="6">
    <source>
        <dbReference type="EMBL" id="TDW56260.1"/>
    </source>
</evidence>
<keyword evidence="8" id="KW-1185">Reference proteome</keyword>
<dbReference type="OrthoDB" id="6192037at2"/>
<dbReference type="InterPro" id="IPR001680">
    <property type="entry name" value="WD40_rpt"/>
</dbReference>
<evidence type="ECO:0000256" key="2">
    <source>
        <dbReference type="ARBA" id="ARBA00022737"/>
    </source>
</evidence>
<feature type="repeat" description="WD" evidence="3">
    <location>
        <begin position="159"/>
        <end position="200"/>
    </location>
</feature>